<organism evidence="8 9">
    <name type="scientific">Rhodococcus oxybenzonivorans</name>
    <dbReference type="NCBI Taxonomy" id="1990687"/>
    <lineage>
        <taxon>Bacteria</taxon>
        <taxon>Bacillati</taxon>
        <taxon>Actinomycetota</taxon>
        <taxon>Actinomycetes</taxon>
        <taxon>Mycobacteriales</taxon>
        <taxon>Nocardiaceae</taxon>
        <taxon>Rhodococcus</taxon>
    </lineage>
</organism>
<gene>
    <name evidence="8" type="ORF">CBI38_16490</name>
</gene>
<evidence type="ECO:0000256" key="4">
    <source>
        <dbReference type="ARBA" id="ARBA00023136"/>
    </source>
</evidence>
<feature type="transmembrane region" description="Helical" evidence="6">
    <location>
        <begin position="29"/>
        <end position="47"/>
    </location>
</feature>
<dbReference type="PROSITE" id="PS50850">
    <property type="entry name" value="MFS"/>
    <property type="match status" value="1"/>
</dbReference>
<feature type="transmembrane region" description="Helical" evidence="6">
    <location>
        <begin position="101"/>
        <end position="124"/>
    </location>
</feature>
<dbReference type="InterPro" id="IPR020846">
    <property type="entry name" value="MFS_dom"/>
</dbReference>
<feature type="transmembrane region" description="Helical" evidence="6">
    <location>
        <begin position="67"/>
        <end position="89"/>
    </location>
</feature>
<feature type="transmembrane region" description="Helical" evidence="6">
    <location>
        <begin position="376"/>
        <end position="399"/>
    </location>
</feature>
<feature type="domain" description="Major facilitator superfamily (MFS) profile" evidence="7">
    <location>
        <begin position="34"/>
        <end position="435"/>
    </location>
</feature>
<dbReference type="PANTHER" id="PTHR11662">
    <property type="entry name" value="SOLUTE CARRIER FAMILY 17"/>
    <property type="match status" value="1"/>
</dbReference>
<proteinExistence type="predicted"/>
<evidence type="ECO:0000256" key="5">
    <source>
        <dbReference type="SAM" id="MobiDB-lite"/>
    </source>
</evidence>
<feature type="transmembrane region" description="Helical" evidence="6">
    <location>
        <begin position="340"/>
        <end position="364"/>
    </location>
</feature>
<dbReference type="InterPro" id="IPR036259">
    <property type="entry name" value="MFS_trans_sf"/>
</dbReference>
<evidence type="ECO:0000259" key="7">
    <source>
        <dbReference type="PROSITE" id="PS50850"/>
    </source>
</evidence>
<dbReference type="KEGG" id="roz:CBI38_16490"/>
<feature type="region of interest" description="Disordered" evidence="5">
    <location>
        <begin position="1"/>
        <end position="24"/>
    </location>
</feature>
<feature type="transmembrane region" description="Helical" evidence="6">
    <location>
        <begin position="411"/>
        <end position="431"/>
    </location>
</feature>
<keyword evidence="9" id="KW-1185">Reference proteome</keyword>
<comment type="subcellular location">
    <subcellularLocation>
        <location evidence="1">Cell membrane</location>
        <topology evidence="1">Multi-pass membrane protein</topology>
    </subcellularLocation>
</comment>
<feature type="transmembrane region" description="Helical" evidence="6">
    <location>
        <begin position="130"/>
        <end position="149"/>
    </location>
</feature>
<evidence type="ECO:0000256" key="2">
    <source>
        <dbReference type="ARBA" id="ARBA00022692"/>
    </source>
</evidence>
<dbReference type="Proteomes" id="UP000245711">
    <property type="component" value="Chromosome"/>
</dbReference>
<feature type="transmembrane region" description="Helical" evidence="6">
    <location>
        <begin position="243"/>
        <end position="263"/>
    </location>
</feature>
<dbReference type="InterPro" id="IPR011701">
    <property type="entry name" value="MFS"/>
</dbReference>
<feature type="transmembrane region" description="Helical" evidence="6">
    <location>
        <begin position="313"/>
        <end position="334"/>
    </location>
</feature>
<feature type="transmembrane region" description="Helical" evidence="6">
    <location>
        <begin position="283"/>
        <end position="301"/>
    </location>
</feature>
<dbReference type="EMBL" id="CP021354">
    <property type="protein sequence ID" value="AWK72912.1"/>
    <property type="molecule type" value="Genomic_DNA"/>
</dbReference>
<dbReference type="SUPFAM" id="SSF103473">
    <property type="entry name" value="MFS general substrate transporter"/>
    <property type="match status" value="1"/>
</dbReference>
<evidence type="ECO:0000256" key="3">
    <source>
        <dbReference type="ARBA" id="ARBA00022989"/>
    </source>
</evidence>
<protein>
    <submittedName>
        <fullName evidence="8">MFS transporter</fullName>
    </submittedName>
</protein>
<dbReference type="AlphaFoldDB" id="A0A2S2BWE3"/>
<dbReference type="RefSeq" id="WP_109330440.1">
    <property type="nucleotide sequence ID" value="NZ_CP021354.1"/>
</dbReference>
<reference evidence="8 9" key="1">
    <citation type="submission" date="2017-05" db="EMBL/GenBank/DDBJ databases">
        <title>Isolation of Rhodococcus sp. S2-17 biodegrading of BP-3.</title>
        <authorList>
            <person name="Lee Y."/>
            <person name="Kim K.H."/>
            <person name="Chun B.H."/>
            <person name="Jung H.S."/>
            <person name="Jeon C.O."/>
        </authorList>
    </citation>
    <scope>NUCLEOTIDE SEQUENCE [LARGE SCALE GENOMIC DNA]</scope>
    <source>
        <strain evidence="8 9">S2-17</strain>
    </source>
</reference>
<name>A0A2S2BWE3_9NOCA</name>
<dbReference type="OrthoDB" id="4474610at2"/>
<accession>A0A2S2BWE3</accession>
<dbReference type="GO" id="GO:0022857">
    <property type="term" value="F:transmembrane transporter activity"/>
    <property type="evidence" value="ECO:0007669"/>
    <property type="project" value="InterPro"/>
</dbReference>
<evidence type="ECO:0000313" key="8">
    <source>
        <dbReference type="EMBL" id="AWK72912.1"/>
    </source>
</evidence>
<dbReference type="PANTHER" id="PTHR11662:SF450">
    <property type="entry name" value="BLR1003 PROTEIN"/>
    <property type="match status" value="1"/>
</dbReference>
<dbReference type="InterPro" id="IPR050382">
    <property type="entry name" value="MFS_Na/Anion_cotransporter"/>
</dbReference>
<feature type="transmembrane region" description="Helical" evidence="6">
    <location>
        <begin position="161"/>
        <end position="182"/>
    </location>
</feature>
<feature type="transmembrane region" description="Helical" evidence="6">
    <location>
        <begin position="188"/>
        <end position="208"/>
    </location>
</feature>
<dbReference type="GO" id="GO:0005886">
    <property type="term" value="C:plasma membrane"/>
    <property type="evidence" value="ECO:0007669"/>
    <property type="project" value="UniProtKB-SubCell"/>
</dbReference>
<keyword evidence="4 6" id="KW-0472">Membrane</keyword>
<sequence length="444" mass="46832">MNNTEEHLVADPVPTKVPRSEPATEPRKLTAWGITGMLVVLYLMNASDKAVFGLIAQPLSEDLGLSASQIGFTGSMFFLAFSFGGFFAGPINKVLALRWSIAIIAVLWGAVMLPLVVWSTFAVLLASRMLLGLTEGPTSALLHTAAYSWHAPAKRGLPSALIISGSMLAKMAVVPILALVVAEYGWRAAIIVLAFATTLWCIPWLLTWRPGPYTVGGKHTSMETTTDSEPPVAWKRLLTSKTFVSAVLVAMSAYALMTVVLTWLPSYFEQGLGYSRLESGTLFAAPSFVGLATLVGGSWLSDRGISRGLSIRLVRVVVPCVGVIVAGVLLVSLPALGSPLLAVCAVSVAYGLVVAIFPLLNAAVIATCPPRQTAGVIAAFFAIQAIGGIIGPWSMGIVVDASATKIDGYQAAFQCLGIVGAVVAVLALILADPARDRERLRVSR</sequence>
<evidence type="ECO:0000256" key="1">
    <source>
        <dbReference type="ARBA" id="ARBA00004651"/>
    </source>
</evidence>
<dbReference type="Gene3D" id="1.20.1250.20">
    <property type="entry name" value="MFS general substrate transporter like domains"/>
    <property type="match status" value="2"/>
</dbReference>
<keyword evidence="3 6" id="KW-1133">Transmembrane helix</keyword>
<evidence type="ECO:0000313" key="9">
    <source>
        <dbReference type="Proteomes" id="UP000245711"/>
    </source>
</evidence>
<dbReference type="Pfam" id="PF07690">
    <property type="entry name" value="MFS_1"/>
    <property type="match status" value="1"/>
</dbReference>
<keyword evidence="2 6" id="KW-0812">Transmembrane</keyword>
<evidence type="ECO:0000256" key="6">
    <source>
        <dbReference type="SAM" id="Phobius"/>
    </source>
</evidence>